<dbReference type="EMBL" id="UZAL01000935">
    <property type="protein sequence ID" value="VDO74078.1"/>
    <property type="molecule type" value="Genomic_DNA"/>
</dbReference>
<evidence type="ECO:0000313" key="2">
    <source>
        <dbReference type="Proteomes" id="UP000269396"/>
    </source>
</evidence>
<name>A0A183NFN4_9TREM</name>
<protein>
    <submittedName>
        <fullName evidence="1">Uncharacterized protein</fullName>
    </submittedName>
</protein>
<proteinExistence type="predicted"/>
<dbReference type="AlphaFoldDB" id="A0A183NFN4"/>
<gene>
    <name evidence="1" type="ORF">SMTD_LOCUS920</name>
</gene>
<dbReference type="Proteomes" id="UP000269396">
    <property type="component" value="Unassembled WGS sequence"/>
</dbReference>
<accession>A0A183NFN4</accession>
<organism evidence="1 2">
    <name type="scientific">Schistosoma mattheei</name>
    <dbReference type="NCBI Taxonomy" id="31246"/>
    <lineage>
        <taxon>Eukaryota</taxon>
        <taxon>Metazoa</taxon>
        <taxon>Spiralia</taxon>
        <taxon>Lophotrochozoa</taxon>
        <taxon>Platyhelminthes</taxon>
        <taxon>Trematoda</taxon>
        <taxon>Digenea</taxon>
        <taxon>Strigeidida</taxon>
        <taxon>Schistosomatoidea</taxon>
        <taxon>Schistosomatidae</taxon>
        <taxon>Schistosoma</taxon>
    </lineage>
</organism>
<evidence type="ECO:0000313" key="1">
    <source>
        <dbReference type="EMBL" id="VDO74078.1"/>
    </source>
</evidence>
<keyword evidence="2" id="KW-1185">Reference proteome</keyword>
<sequence>MVIKGSQQETPDLGFVLLCTRQQGVPVILRELMLPDGFDSISPSFTVRNITTELSASQMTSSRTEIYP</sequence>
<reference evidence="1 2" key="1">
    <citation type="submission" date="2018-11" db="EMBL/GenBank/DDBJ databases">
        <authorList>
            <consortium name="Pathogen Informatics"/>
        </authorList>
    </citation>
    <scope>NUCLEOTIDE SEQUENCE [LARGE SCALE GENOMIC DNA]</scope>
    <source>
        <strain>Denwood</strain>
        <strain evidence="2">Zambia</strain>
    </source>
</reference>